<keyword evidence="2" id="KW-1133">Transmembrane helix</keyword>
<dbReference type="PANTHER" id="PTHR37161:SF3">
    <property type="entry name" value="HDC10475"/>
    <property type="match status" value="1"/>
</dbReference>
<feature type="transmembrane region" description="Helical" evidence="2">
    <location>
        <begin position="345"/>
        <end position="365"/>
    </location>
</feature>
<evidence type="ECO:0000313" key="3">
    <source>
        <dbReference type="EMBL" id="CAG9829960.1"/>
    </source>
</evidence>
<evidence type="ECO:0000256" key="1">
    <source>
        <dbReference type="SAM" id="Coils"/>
    </source>
</evidence>
<keyword evidence="1" id="KW-0175">Coiled coil</keyword>
<keyword evidence="4" id="KW-1185">Reference proteome</keyword>
<dbReference type="Proteomes" id="UP001153709">
    <property type="component" value="Chromosome 2"/>
</dbReference>
<evidence type="ECO:0000313" key="4">
    <source>
        <dbReference type="Proteomes" id="UP001153709"/>
    </source>
</evidence>
<sequence length="1168" mass="130282">MKISSQENDELIPHKISEAGNIKVLGNINILGENFNATESNCVDQILSTGILYNVHQRIIFLVNNDMKIKYPAIYYNVDSNLKLYDRTPGLFIIAGNITKILETIYKNTTEIHKCDFIISVPALDKSLFQLLEKYFVKNATLLLKNTYTSKESLDTELYDVKPLNICSHLNHRILQVFLRVDLYKALKVLSPIVPPFVINSQNGIHTEIINVIAKNMNLTIRCDINGSNGVLDHKAFRAGKYDLYAGTINSYDLEAHMFEHTVFVTYDYLIYAFPKIVQINWLKIVHKEFTISVWLCFFGLVLLLYILFVLFERVLPNNKTKSSIALSLLRVLLEGTTDIFTTHVSLKILSITFILFGMLFTTAYKTKMFDIMTGDFTYHLYHEWDDIMKNKLKIGITDASLTKYYKQASKKAFSTIKNNNLFEVCNEMLDCLNVTATKKSTVIPLTSRSFYYYVPDHFLDSDGKPMFDIIYPKIVNLMYFTLGFKKGHPHFNSFNRKLQHFKEGGLIYVLYRKYSSKYKKAAALAEYKASIDSTILTLQSFQTAFIMYLIELVDDNIIKVFKSYSIQNAIMVTNIVNISTENVLTKEQPVKELYTVKFLKMCLTYGTKVLKISLQKKSFTNMKILCSLSAPYVISTEEGIHIDIIKIIAKNLKIKPVFYKTDLPSHSTRVVEEFNSRNYDLYATPTAIMNPDKYFYTLSDVPSKVLEKCVDQILSVKFSKNDRIYIVNTDLKISYPAINYNTDKQLNCFTTTLTLPDMYIISELLDDNMIKVFKSYSIQNAIMVTNIVNISTQNFLTKEKPVEELYTVKFLKMCLTYGTKVLKVSLKKKSVTNMKILCALSAPYVISTEEGIHIDIIKIIAKNLNIKPAFYKTDLPGHSTRVVEEFNSRSYDLYATPTAIMYPDKYFYTLITTISASGSKQQKNEPVVLEPFPDGSYVSYSHFDENSVGGHGHGGGDYDTGKGTGAELASLAHSSAVQANNAVQNQHTAGSQAAFGIKSSLASAAYGAAQAAQAALVGKQALAGSIKRQLAEAQQQLQGEIAQYQQTQATAQAAENTAHQAQAQLSALTAAVTAAQAGAQQASQAAGEAAQAAAAQHAMVVEAKQRISQLSAQLQNCLADLHQTEAAAQKAAAAAHLAQSNAAAAGAAAAGHGGKGGYGGFGSDYHH</sequence>
<dbReference type="PANTHER" id="PTHR37161">
    <property type="entry name" value="HDC10475"/>
    <property type="match status" value="1"/>
</dbReference>
<proteinExistence type="predicted"/>
<protein>
    <submittedName>
        <fullName evidence="3">Uncharacterized protein</fullName>
    </submittedName>
</protein>
<gene>
    <name evidence="3" type="ORF">DIABBA_LOCUS3709</name>
</gene>
<dbReference type="SUPFAM" id="SSF53850">
    <property type="entry name" value="Periplasmic binding protein-like II"/>
    <property type="match status" value="1"/>
</dbReference>
<feature type="coiled-coil region" evidence="1">
    <location>
        <begin position="1101"/>
        <end position="1128"/>
    </location>
</feature>
<name>A0A9N9XBZ1_DIABA</name>
<accession>A0A9N9XBZ1</accession>
<organism evidence="3 4">
    <name type="scientific">Diabrotica balteata</name>
    <name type="common">Banded cucumber beetle</name>
    <dbReference type="NCBI Taxonomy" id="107213"/>
    <lineage>
        <taxon>Eukaryota</taxon>
        <taxon>Metazoa</taxon>
        <taxon>Ecdysozoa</taxon>
        <taxon>Arthropoda</taxon>
        <taxon>Hexapoda</taxon>
        <taxon>Insecta</taxon>
        <taxon>Pterygota</taxon>
        <taxon>Neoptera</taxon>
        <taxon>Endopterygota</taxon>
        <taxon>Coleoptera</taxon>
        <taxon>Polyphaga</taxon>
        <taxon>Cucujiformia</taxon>
        <taxon>Chrysomeloidea</taxon>
        <taxon>Chrysomelidae</taxon>
        <taxon>Galerucinae</taxon>
        <taxon>Diabroticina</taxon>
        <taxon>Diabroticites</taxon>
        <taxon>Diabrotica</taxon>
    </lineage>
</organism>
<feature type="transmembrane region" description="Helical" evidence="2">
    <location>
        <begin position="292"/>
        <end position="312"/>
    </location>
</feature>
<feature type="coiled-coil region" evidence="1">
    <location>
        <begin position="1024"/>
        <end position="1072"/>
    </location>
</feature>
<keyword evidence="2" id="KW-0812">Transmembrane</keyword>
<dbReference type="AlphaFoldDB" id="A0A9N9XBZ1"/>
<reference evidence="3" key="1">
    <citation type="submission" date="2022-01" db="EMBL/GenBank/DDBJ databases">
        <authorList>
            <person name="King R."/>
        </authorList>
    </citation>
    <scope>NUCLEOTIDE SEQUENCE</scope>
</reference>
<dbReference type="InterPro" id="IPR007999">
    <property type="entry name" value="DUF745"/>
</dbReference>
<dbReference type="Pfam" id="PF05335">
    <property type="entry name" value="DUF745"/>
    <property type="match status" value="1"/>
</dbReference>
<dbReference type="OrthoDB" id="6781545at2759"/>
<dbReference type="Gene3D" id="1.10.287.70">
    <property type="match status" value="1"/>
</dbReference>
<dbReference type="EMBL" id="OU898277">
    <property type="protein sequence ID" value="CAG9829960.1"/>
    <property type="molecule type" value="Genomic_DNA"/>
</dbReference>
<keyword evidence="2" id="KW-0472">Membrane</keyword>
<evidence type="ECO:0000256" key="2">
    <source>
        <dbReference type="SAM" id="Phobius"/>
    </source>
</evidence>